<dbReference type="PANTHER" id="PTHR34436:SF1">
    <property type="entry name" value="CENTROMERE PROTEIN M"/>
    <property type="match status" value="1"/>
</dbReference>
<sequence length="219" mass="23591">MVASTATTLEAAVSHPGFDLYPSGSSARPRAWHLMFVGAQGSGKRTVAAALHRHRFDGPYRPRVTVHTSSALPLGDGSSSPRGDSSRAPVPSPARHMDYAVLFLDLTNQAALDDLRQHLALVPPVYFLGRLCILATHYDQRPQHAFGIEDLEAVVDALYDVPIHYINTQNEAECAQFAQKLIRTLTVTTGSGFPVTSALLDAATVNEIVVTSDMDSGIL</sequence>
<evidence type="ECO:0000256" key="1">
    <source>
        <dbReference type="ARBA" id="ARBA00004123"/>
    </source>
</evidence>
<feature type="compositionally biased region" description="Low complexity" evidence="7">
    <location>
        <begin position="72"/>
        <end position="87"/>
    </location>
</feature>
<dbReference type="EMBL" id="JANBPT010000253">
    <property type="protein sequence ID" value="KAJ1924824.1"/>
    <property type="molecule type" value="Genomic_DNA"/>
</dbReference>
<dbReference type="Proteomes" id="UP001150569">
    <property type="component" value="Unassembled WGS sequence"/>
</dbReference>
<evidence type="ECO:0000313" key="8">
    <source>
        <dbReference type="EMBL" id="KAJ1924824.1"/>
    </source>
</evidence>
<gene>
    <name evidence="8" type="ORF">IWQ60_004971</name>
</gene>
<dbReference type="PANTHER" id="PTHR34436">
    <property type="entry name" value="CENTROMERE PROTEIN M"/>
    <property type="match status" value="1"/>
</dbReference>
<dbReference type="InterPro" id="IPR027417">
    <property type="entry name" value="P-loop_NTPase"/>
</dbReference>
<dbReference type="Gene3D" id="3.40.50.300">
    <property type="entry name" value="P-loop containing nucleotide triphosphate hydrolases"/>
    <property type="match status" value="1"/>
</dbReference>
<evidence type="ECO:0000313" key="9">
    <source>
        <dbReference type="Proteomes" id="UP001150569"/>
    </source>
</evidence>
<evidence type="ECO:0000256" key="2">
    <source>
        <dbReference type="ARBA" id="ARBA00004584"/>
    </source>
</evidence>
<protein>
    <recommendedName>
        <fullName evidence="3">Centromere protein M</fullName>
    </recommendedName>
</protein>
<evidence type="ECO:0000256" key="4">
    <source>
        <dbReference type="ARBA" id="ARBA00022454"/>
    </source>
</evidence>
<comment type="caution">
    <text evidence="8">The sequence shown here is derived from an EMBL/GenBank/DDBJ whole genome shotgun (WGS) entry which is preliminary data.</text>
</comment>
<dbReference type="GO" id="GO:0000775">
    <property type="term" value="C:chromosome, centromeric region"/>
    <property type="evidence" value="ECO:0007669"/>
    <property type="project" value="UniProtKB-SubCell"/>
</dbReference>
<name>A0A9W8DYW3_9FUNG</name>
<keyword evidence="6" id="KW-0137">Centromere</keyword>
<dbReference type="AlphaFoldDB" id="A0A9W8DYW3"/>
<reference evidence="8" key="1">
    <citation type="submission" date="2022-07" db="EMBL/GenBank/DDBJ databases">
        <title>Phylogenomic reconstructions and comparative analyses of Kickxellomycotina fungi.</title>
        <authorList>
            <person name="Reynolds N.K."/>
            <person name="Stajich J.E."/>
            <person name="Barry K."/>
            <person name="Grigoriev I.V."/>
            <person name="Crous P."/>
            <person name="Smith M.E."/>
        </authorList>
    </citation>
    <scope>NUCLEOTIDE SEQUENCE</scope>
    <source>
        <strain evidence="8">RSA 861</strain>
    </source>
</reference>
<evidence type="ECO:0000256" key="6">
    <source>
        <dbReference type="ARBA" id="ARBA00023328"/>
    </source>
</evidence>
<dbReference type="InterPro" id="IPR020987">
    <property type="entry name" value="Centromere_Cenp-M"/>
</dbReference>
<accession>A0A9W8DYW3</accession>
<evidence type="ECO:0000256" key="5">
    <source>
        <dbReference type="ARBA" id="ARBA00023242"/>
    </source>
</evidence>
<feature type="region of interest" description="Disordered" evidence="7">
    <location>
        <begin position="69"/>
        <end position="91"/>
    </location>
</feature>
<comment type="subcellular location">
    <subcellularLocation>
        <location evidence="2">Chromosome</location>
        <location evidence="2">Centromere</location>
    </subcellularLocation>
    <subcellularLocation>
        <location evidence="1">Nucleus</location>
    </subcellularLocation>
</comment>
<dbReference type="OrthoDB" id="2386686at2759"/>
<keyword evidence="9" id="KW-1185">Reference proteome</keyword>
<proteinExistence type="predicted"/>
<dbReference type="Pfam" id="PF11111">
    <property type="entry name" value="CENP-M"/>
    <property type="match status" value="1"/>
</dbReference>
<evidence type="ECO:0000256" key="3">
    <source>
        <dbReference type="ARBA" id="ARBA00016382"/>
    </source>
</evidence>
<dbReference type="GO" id="GO:0005634">
    <property type="term" value="C:nucleus"/>
    <property type="evidence" value="ECO:0007669"/>
    <property type="project" value="UniProtKB-SubCell"/>
</dbReference>
<dbReference type="SUPFAM" id="SSF52540">
    <property type="entry name" value="P-loop containing nucleoside triphosphate hydrolases"/>
    <property type="match status" value="1"/>
</dbReference>
<organism evidence="8 9">
    <name type="scientific">Tieghemiomyces parasiticus</name>
    <dbReference type="NCBI Taxonomy" id="78921"/>
    <lineage>
        <taxon>Eukaryota</taxon>
        <taxon>Fungi</taxon>
        <taxon>Fungi incertae sedis</taxon>
        <taxon>Zoopagomycota</taxon>
        <taxon>Kickxellomycotina</taxon>
        <taxon>Dimargaritomycetes</taxon>
        <taxon>Dimargaritales</taxon>
        <taxon>Dimargaritaceae</taxon>
        <taxon>Tieghemiomyces</taxon>
    </lineage>
</organism>
<keyword evidence="5" id="KW-0539">Nucleus</keyword>
<evidence type="ECO:0000256" key="7">
    <source>
        <dbReference type="SAM" id="MobiDB-lite"/>
    </source>
</evidence>
<keyword evidence="4" id="KW-0158">Chromosome</keyword>